<name>A0A0U2WVK9_9ENTE</name>
<accession>A0A0U2WVK9</accession>
<dbReference type="PANTHER" id="PTHR37809:SF1">
    <property type="entry name" value="RIBOSOMAL PROTEIN S12 METHYLTHIOTRANSFERASE ACCESSORY FACTOR YCAO"/>
    <property type="match status" value="1"/>
</dbReference>
<feature type="domain" description="YcaO" evidence="1">
    <location>
        <begin position="54"/>
        <end position="402"/>
    </location>
</feature>
<dbReference type="STRING" id="118060.ATZ35_11165"/>
<sequence>MDRHKEFTAKDTIKNIIQFLEKNKIKVVEKKVKNTAGFYSILIQVQGTTLFTNGKGTTEEYAKASAYGELVERILTGVLFRFHAPLNDQIVEKNASWVLTSHQQEYSIIAELIGYPISRENVLSLQNNFFEISRQFVVSEEYTRLDNGMKEKIPLGVLDTFFGSNGMAFGNTFYEASVQALSEIFERNANKQIIEQNKIVPTIENWEQYSDKELTEKINILLEKESLRLLVKDCTFNNTIPVLAIILFRDNGQYFVKFGSHFTFTIALERCFTEFFQGRNIEDYFWKDPVYSNDKEFYHLNLQNIIRDGDGYYHLGFLNQGEILNEIQFDFGTNNETAYKKYISILKEMGHIVLCKDYSIEKQIVVRYLVSQFSYVEDQLDILLKRFENYRYQTESILNFLELSSQKRKKFLHFLKKINIDEKQSILSLLKKPIPKYSELSFLNVQYLIGIDKLLDGNTTIEVDSYFVESSKVYRNYLMIKEKFAVLLEHKRIKEAIYKYLFFPKIKNDDIYINSQKISYVNDIRVLQSKLLTQGKDYYAD</sequence>
<dbReference type="Proteomes" id="UP000067523">
    <property type="component" value="Chromosome"/>
</dbReference>
<evidence type="ECO:0000259" key="1">
    <source>
        <dbReference type="PROSITE" id="PS51664"/>
    </source>
</evidence>
<dbReference type="Pfam" id="PF02624">
    <property type="entry name" value="YcaO"/>
    <property type="match status" value="1"/>
</dbReference>
<evidence type="ECO:0000313" key="2">
    <source>
        <dbReference type="EMBL" id="ALS37689.1"/>
    </source>
</evidence>
<evidence type="ECO:0000313" key="3">
    <source>
        <dbReference type="Proteomes" id="UP000067523"/>
    </source>
</evidence>
<dbReference type="Gene3D" id="3.30.1330.230">
    <property type="match status" value="1"/>
</dbReference>
<organism evidence="2 3">
    <name type="scientific">Enterococcus rotai</name>
    <dbReference type="NCBI Taxonomy" id="118060"/>
    <lineage>
        <taxon>Bacteria</taxon>
        <taxon>Bacillati</taxon>
        <taxon>Bacillota</taxon>
        <taxon>Bacilli</taxon>
        <taxon>Lactobacillales</taxon>
        <taxon>Enterococcaceae</taxon>
        <taxon>Enterococcus</taxon>
    </lineage>
</organism>
<dbReference type="EMBL" id="CP013655">
    <property type="protein sequence ID" value="ALS37689.1"/>
    <property type="molecule type" value="Genomic_DNA"/>
</dbReference>
<dbReference type="PROSITE" id="PS51664">
    <property type="entry name" value="YCAO"/>
    <property type="match status" value="1"/>
</dbReference>
<dbReference type="RefSeq" id="WP_208927317.1">
    <property type="nucleotide sequence ID" value="NZ_CP013655.1"/>
</dbReference>
<proteinExistence type="predicted"/>
<dbReference type="AlphaFoldDB" id="A0A0U2WVK9"/>
<dbReference type="Gene3D" id="3.30.160.660">
    <property type="match status" value="1"/>
</dbReference>
<reference evidence="3" key="1">
    <citation type="submission" date="2015-12" db="EMBL/GenBank/DDBJ databases">
        <authorList>
            <person name="Lauer A."/>
            <person name="Humrighouse B."/>
            <person name="Loparev V."/>
            <person name="Shewmaker P.L."/>
            <person name="Whitney A.M."/>
            <person name="McLaughlin R.W."/>
        </authorList>
    </citation>
    <scope>NUCLEOTIDE SEQUENCE [LARGE SCALE GENOMIC DNA]</scope>
    <source>
        <strain evidence="3">LMG 26678</strain>
    </source>
</reference>
<dbReference type="PANTHER" id="PTHR37809">
    <property type="entry name" value="RIBOSOMAL PROTEIN S12 METHYLTHIOTRANSFERASE ACCESSORY FACTOR YCAO"/>
    <property type="match status" value="1"/>
</dbReference>
<keyword evidence="3" id="KW-1185">Reference proteome</keyword>
<dbReference type="InterPro" id="IPR003776">
    <property type="entry name" value="YcaO-like_dom"/>
</dbReference>
<protein>
    <recommendedName>
        <fullName evidence="1">YcaO domain-containing protein</fullName>
    </recommendedName>
</protein>
<dbReference type="KEGG" id="erx:ATZ35_11165"/>
<dbReference type="NCBIfam" id="TIGR00702">
    <property type="entry name" value="YcaO-type kinase domain"/>
    <property type="match status" value="1"/>
</dbReference>
<gene>
    <name evidence="2" type="ORF">ATZ35_11165</name>
</gene>